<dbReference type="Pfam" id="PF03698">
    <property type="entry name" value="UPF0180"/>
    <property type="match status" value="1"/>
</dbReference>
<dbReference type="STRING" id="1157490.EL26_21985"/>
<dbReference type="InterPro" id="IPR005370">
    <property type="entry name" value="UPF0180"/>
</dbReference>
<evidence type="ECO:0000313" key="2">
    <source>
        <dbReference type="Proteomes" id="UP000027931"/>
    </source>
</evidence>
<keyword evidence="2" id="KW-1185">Reference proteome</keyword>
<dbReference type="Proteomes" id="UP000027931">
    <property type="component" value="Unassembled WGS sequence"/>
</dbReference>
<dbReference type="RefSeq" id="WP_038093836.1">
    <property type="nucleotide sequence ID" value="NZ_JMIR01000043.1"/>
</dbReference>
<reference evidence="1 2" key="1">
    <citation type="journal article" date="2013" name="Int. J. Syst. Evol. Microbiol.">
        <title>Tumebacillus flagellatus sp. nov., an alpha-amylase/pullulanase-producing bacterium isolated from cassava wastewater.</title>
        <authorList>
            <person name="Wang Q."/>
            <person name="Xie N."/>
            <person name="Qin Y."/>
            <person name="Shen N."/>
            <person name="Zhu J."/>
            <person name="Mi H."/>
            <person name="Huang R."/>
        </authorList>
    </citation>
    <scope>NUCLEOTIDE SEQUENCE [LARGE SCALE GENOMIC DNA]</scope>
    <source>
        <strain evidence="1 2">GST4</strain>
    </source>
</reference>
<proteinExistence type="predicted"/>
<protein>
    <recommendedName>
        <fullName evidence="3">YkuS family protein</fullName>
    </recommendedName>
</protein>
<dbReference type="eggNOG" id="ENOG503307C">
    <property type="taxonomic scope" value="Bacteria"/>
</dbReference>
<sequence>MTNKKVAVEQNLSTVRDYLSQEGYQVVNLDNQNQNGQGCDAIIISGADNNVMGVSNATTQAPVINAHGMTPEDVSKRLKQIQQQ</sequence>
<organism evidence="1 2">
    <name type="scientific">Tumebacillus flagellatus</name>
    <dbReference type="NCBI Taxonomy" id="1157490"/>
    <lineage>
        <taxon>Bacteria</taxon>
        <taxon>Bacillati</taxon>
        <taxon>Bacillota</taxon>
        <taxon>Bacilli</taxon>
        <taxon>Bacillales</taxon>
        <taxon>Alicyclobacillaceae</taxon>
        <taxon>Tumebacillus</taxon>
    </lineage>
</organism>
<dbReference type="AlphaFoldDB" id="A0A074LJD2"/>
<evidence type="ECO:0000313" key="1">
    <source>
        <dbReference type="EMBL" id="KEO81209.1"/>
    </source>
</evidence>
<dbReference type="OrthoDB" id="1708042at2"/>
<accession>A0A074LJD2</accession>
<evidence type="ECO:0008006" key="3">
    <source>
        <dbReference type="Google" id="ProtNLM"/>
    </source>
</evidence>
<name>A0A074LJD2_9BACL</name>
<comment type="caution">
    <text evidence="1">The sequence shown here is derived from an EMBL/GenBank/DDBJ whole genome shotgun (WGS) entry which is preliminary data.</text>
</comment>
<gene>
    <name evidence="1" type="ORF">EL26_21985</name>
</gene>
<dbReference type="EMBL" id="JMIR01000043">
    <property type="protein sequence ID" value="KEO81209.1"/>
    <property type="molecule type" value="Genomic_DNA"/>
</dbReference>